<dbReference type="OrthoDB" id="5866159at2759"/>
<accession>A0A016VM82</accession>
<dbReference type="AlphaFoldDB" id="A0A016VM82"/>
<name>A0A016VM82_9BILA</name>
<evidence type="ECO:0000313" key="1">
    <source>
        <dbReference type="EMBL" id="EYC28709.1"/>
    </source>
</evidence>
<dbReference type="Proteomes" id="UP000024635">
    <property type="component" value="Unassembled WGS sequence"/>
</dbReference>
<organism evidence="1 2">
    <name type="scientific">Ancylostoma ceylanicum</name>
    <dbReference type="NCBI Taxonomy" id="53326"/>
    <lineage>
        <taxon>Eukaryota</taxon>
        <taxon>Metazoa</taxon>
        <taxon>Ecdysozoa</taxon>
        <taxon>Nematoda</taxon>
        <taxon>Chromadorea</taxon>
        <taxon>Rhabditida</taxon>
        <taxon>Rhabditina</taxon>
        <taxon>Rhabditomorpha</taxon>
        <taxon>Strongyloidea</taxon>
        <taxon>Ancylostomatidae</taxon>
        <taxon>Ancylostomatinae</taxon>
        <taxon>Ancylostoma</taxon>
    </lineage>
</organism>
<reference evidence="2" key="1">
    <citation type="journal article" date="2015" name="Nat. Genet.">
        <title>The genome and transcriptome of the zoonotic hookworm Ancylostoma ceylanicum identify infection-specific gene families.</title>
        <authorList>
            <person name="Schwarz E.M."/>
            <person name="Hu Y."/>
            <person name="Antoshechkin I."/>
            <person name="Miller M.M."/>
            <person name="Sternberg P.W."/>
            <person name="Aroian R.V."/>
        </authorList>
    </citation>
    <scope>NUCLEOTIDE SEQUENCE</scope>
    <source>
        <strain evidence="2">HY135</strain>
    </source>
</reference>
<protein>
    <submittedName>
        <fullName evidence="1">Uncharacterized protein</fullName>
    </submittedName>
</protein>
<comment type="caution">
    <text evidence="1">The sequence shown here is derived from an EMBL/GenBank/DDBJ whole genome shotgun (WGS) entry which is preliminary data.</text>
</comment>
<proteinExistence type="predicted"/>
<gene>
    <name evidence="1" type="primary">Acey_s0007.g3375</name>
    <name evidence="1" type="ORF">Y032_0007g3375</name>
</gene>
<sequence>MVTCHGCGQKYIGETGRPLHKRLDEHLRALWSPSSCPNNSFSHHGTLHHTYTRRSGLRYYTAHWKALWKRSCSWLWR</sequence>
<evidence type="ECO:0000313" key="2">
    <source>
        <dbReference type="Proteomes" id="UP000024635"/>
    </source>
</evidence>
<keyword evidence="2" id="KW-1185">Reference proteome</keyword>
<dbReference type="EMBL" id="JARK01001343">
    <property type="protein sequence ID" value="EYC28709.1"/>
    <property type="molecule type" value="Genomic_DNA"/>
</dbReference>